<feature type="chain" id="PRO_5045798117" evidence="1">
    <location>
        <begin position="31"/>
        <end position="155"/>
    </location>
</feature>
<keyword evidence="1" id="KW-0732">Signal</keyword>
<organism evidence="2 3">
    <name type="scientific">Hibiscus sabdariffa</name>
    <name type="common">roselle</name>
    <dbReference type="NCBI Taxonomy" id="183260"/>
    <lineage>
        <taxon>Eukaryota</taxon>
        <taxon>Viridiplantae</taxon>
        <taxon>Streptophyta</taxon>
        <taxon>Embryophyta</taxon>
        <taxon>Tracheophyta</taxon>
        <taxon>Spermatophyta</taxon>
        <taxon>Magnoliopsida</taxon>
        <taxon>eudicotyledons</taxon>
        <taxon>Gunneridae</taxon>
        <taxon>Pentapetalae</taxon>
        <taxon>rosids</taxon>
        <taxon>malvids</taxon>
        <taxon>Malvales</taxon>
        <taxon>Malvaceae</taxon>
        <taxon>Malvoideae</taxon>
        <taxon>Hibiscus</taxon>
    </lineage>
</organism>
<feature type="signal peptide" evidence="1">
    <location>
        <begin position="1"/>
        <end position="30"/>
    </location>
</feature>
<reference evidence="2 3" key="1">
    <citation type="journal article" date="2024" name="G3 (Bethesda)">
        <title>Genome assembly of Hibiscus sabdariffa L. provides insights into metabolisms of medicinal natural products.</title>
        <authorList>
            <person name="Kim T."/>
        </authorList>
    </citation>
    <scope>NUCLEOTIDE SEQUENCE [LARGE SCALE GENOMIC DNA]</scope>
    <source>
        <strain evidence="2">TK-2024</strain>
        <tissue evidence="2">Old leaves</tissue>
    </source>
</reference>
<accession>A0ABR2SXF5</accession>
<protein>
    <submittedName>
        <fullName evidence="2">Uncharacterized protein</fullName>
    </submittedName>
</protein>
<evidence type="ECO:0000313" key="2">
    <source>
        <dbReference type="EMBL" id="KAK9029908.1"/>
    </source>
</evidence>
<evidence type="ECO:0000313" key="3">
    <source>
        <dbReference type="Proteomes" id="UP001396334"/>
    </source>
</evidence>
<evidence type="ECO:0000256" key="1">
    <source>
        <dbReference type="SAM" id="SignalP"/>
    </source>
</evidence>
<keyword evidence="3" id="KW-1185">Reference proteome</keyword>
<gene>
    <name evidence="2" type="ORF">V6N11_031350</name>
</gene>
<dbReference type="EMBL" id="JBBPBN010000010">
    <property type="protein sequence ID" value="KAK9029908.1"/>
    <property type="molecule type" value="Genomic_DNA"/>
</dbReference>
<dbReference type="Proteomes" id="UP001396334">
    <property type="component" value="Unassembled WGS sequence"/>
</dbReference>
<name>A0ABR2SXF5_9ROSI</name>
<sequence length="155" mass="16589">MRKECTQHPKTLGFKSIGLRFLGLLELGCADWVVGTGLVSIGSAEGKICPRLHHPQPRFAEAAAGGDSGCWGYGGELKCGFGGGEFGSLEMVKEVEVLGGNMVSVRMGGEGMEVKGEVSWLVSSVWCQGGLVKVPKVLDRWVREADEGCCSEVRW</sequence>
<comment type="caution">
    <text evidence="2">The sequence shown here is derived from an EMBL/GenBank/DDBJ whole genome shotgun (WGS) entry which is preliminary data.</text>
</comment>
<proteinExistence type="predicted"/>